<dbReference type="GO" id="GO:0046872">
    <property type="term" value="F:metal ion binding"/>
    <property type="evidence" value="ECO:0007669"/>
    <property type="project" value="UniProtKB-KW"/>
</dbReference>
<dbReference type="Pfam" id="PF04608">
    <property type="entry name" value="PgpA"/>
    <property type="match status" value="1"/>
</dbReference>
<dbReference type="Proteomes" id="UP000320404">
    <property type="component" value="Unassembled WGS sequence"/>
</dbReference>
<dbReference type="InterPro" id="IPR026037">
    <property type="entry name" value="PgpA"/>
</dbReference>
<gene>
    <name evidence="4" type="ORF">EVA69_02110</name>
</gene>
<feature type="transmembrane region" description="Helical" evidence="2">
    <location>
        <begin position="88"/>
        <end position="114"/>
    </location>
</feature>
<keyword evidence="1" id="KW-0443">Lipid metabolism</keyword>
<keyword evidence="1" id="KW-0460">Magnesium</keyword>
<keyword evidence="1" id="KW-0442">Lipid degradation</keyword>
<comment type="pathway">
    <text evidence="1">Phospholipid metabolism; phosphatidylglycerol biosynthesis; phosphatidylglycerol from CDP-diacylglycerol: step 2/2.</text>
</comment>
<comment type="subcellular location">
    <subcellularLocation>
        <location evidence="1">Cell inner membrane</location>
        <topology evidence="1">Multi-pass membrane protein</topology>
    </subcellularLocation>
</comment>
<sequence length="158" mass="16940">MIIPTGFNKANPLHWLAYGFGSGFAPKAPGTFGTLAALILYLPMAQLPLLIYCGVVLVAFLAGIWICGRTAVQLGIHDPGGIVWDEFVGLWITLIAVPGGWYGVVSGFVLFRLLDILKPWPIKWADKRVEGGLGIMLDDVLAGIIASLCLHGASLLRL</sequence>
<dbReference type="EMBL" id="SHAH01000018">
    <property type="protein sequence ID" value="RZO77173.1"/>
    <property type="molecule type" value="Genomic_DNA"/>
</dbReference>
<keyword evidence="1 2" id="KW-0472">Membrane</keyword>
<reference evidence="4 5" key="1">
    <citation type="submission" date="2019-02" db="EMBL/GenBank/DDBJ databases">
        <title>Prokaryotic population dynamics and viral predation in marine succession experiment using metagenomics: the confinement effect.</title>
        <authorList>
            <person name="Haro-Moreno J.M."/>
            <person name="Rodriguez-Valera F."/>
            <person name="Lopez-Perez M."/>
        </authorList>
    </citation>
    <scope>NUCLEOTIDE SEQUENCE [LARGE SCALE GENOMIC DNA]</scope>
    <source>
        <strain evidence="4">MED-G158</strain>
    </source>
</reference>
<feature type="transmembrane region" description="Helical" evidence="2">
    <location>
        <begin position="135"/>
        <end position="156"/>
    </location>
</feature>
<evidence type="ECO:0000313" key="5">
    <source>
        <dbReference type="Proteomes" id="UP000320404"/>
    </source>
</evidence>
<comment type="caution">
    <text evidence="4">The sequence shown here is derived from an EMBL/GenBank/DDBJ whole genome shotgun (WGS) entry which is preliminary data.</text>
</comment>
<keyword evidence="1" id="KW-1003">Cell membrane</keyword>
<evidence type="ECO:0000256" key="2">
    <source>
        <dbReference type="SAM" id="Phobius"/>
    </source>
</evidence>
<keyword evidence="1" id="KW-0479">Metal-binding</keyword>
<dbReference type="PANTHER" id="PTHR36305:SF1">
    <property type="entry name" value="PHOSPHATIDYLGLYCEROPHOSPHATASE A"/>
    <property type="match status" value="1"/>
</dbReference>
<dbReference type="PIRSF" id="PIRSF006162">
    <property type="entry name" value="PgpA"/>
    <property type="match status" value="1"/>
</dbReference>
<organism evidence="4 5">
    <name type="scientific">OM182 bacterium</name>
    <dbReference type="NCBI Taxonomy" id="2510334"/>
    <lineage>
        <taxon>Bacteria</taxon>
        <taxon>Pseudomonadati</taxon>
        <taxon>Pseudomonadota</taxon>
        <taxon>Gammaproteobacteria</taxon>
        <taxon>OMG group</taxon>
        <taxon>OM182 clade</taxon>
    </lineage>
</organism>
<dbReference type="SUPFAM" id="SSF101307">
    <property type="entry name" value="YutG-like"/>
    <property type="match status" value="1"/>
</dbReference>
<feature type="domain" description="YutG/PgpA" evidence="3">
    <location>
        <begin position="15"/>
        <end position="153"/>
    </location>
</feature>
<name>A0A520S3Y7_9GAMM</name>
<feature type="transmembrane region" description="Helical" evidence="2">
    <location>
        <begin position="49"/>
        <end position="68"/>
    </location>
</feature>
<keyword evidence="1 2" id="KW-0812">Transmembrane</keyword>
<keyword evidence="1" id="KW-0595">Phospholipid degradation</keyword>
<dbReference type="GO" id="GO:0008962">
    <property type="term" value="F:phosphatidylglycerophosphatase activity"/>
    <property type="evidence" value="ECO:0007669"/>
    <property type="project" value="UniProtKB-EC"/>
</dbReference>
<accession>A0A520S3Y7</accession>
<evidence type="ECO:0000256" key="1">
    <source>
        <dbReference type="PIRNR" id="PIRNR006162"/>
    </source>
</evidence>
<dbReference type="GO" id="GO:0005886">
    <property type="term" value="C:plasma membrane"/>
    <property type="evidence" value="ECO:0007669"/>
    <property type="project" value="UniProtKB-SubCell"/>
</dbReference>
<feature type="transmembrane region" description="Helical" evidence="2">
    <location>
        <begin position="15"/>
        <end position="42"/>
    </location>
</feature>
<keyword evidence="1" id="KW-0378">Hydrolase</keyword>
<comment type="catalytic activity">
    <reaction evidence="1">
        <text>a 1,2-diacyl-sn-glycero-3-phospho-(1'-sn-glycero-3'-phosphate) + H2O = a 1,2-diacyl-sn-glycero-3-phospho-(1'-sn-glycerol) + phosphate</text>
        <dbReference type="Rhea" id="RHEA:33751"/>
        <dbReference type="ChEBI" id="CHEBI:15377"/>
        <dbReference type="ChEBI" id="CHEBI:43474"/>
        <dbReference type="ChEBI" id="CHEBI:60110"/>
        <dbReference type="ChEBI" id="CHEBI:64716"/>
        <dbReference type="EC" id="3.1.3.27"/>
    </reaction>
</comment>
<proteinExistence type="predicted"/>
<keyword evidence="1" id="KW-1208">Phospholipid metabolism</keyword>
<dbReference type="AlphaFoldDB" id="A0A520S3Y7"/>
<keyword evidence="1" id="KW-0997">Cell inner membrane</keyword>
<comment type="cofactor">
    <cofactor evidence="1">
        <name>Mg(2+)</name>
        <dbReference type="ChEBI" id="CHEBI:18420"/>
    </cofactor>
</comment>
<evidence type="ECO:0000259" key="3">
    <source>
        <dbReference type="Pfam" id="PF04608"/>
    </source>
</evidence>
<dbReference type="CDD" id="cd06971">
    <property type="entry name" value="PgpA"/>
    <property type="match status" value="1"/>
</dbReference>
<dbReference type="GO" id="GO:0006655">
    <property type="term" value="P:phosphatidylglycerol biosynthetic process"/>
    <property type="evidence" value="ECO:0007669"/>
    <property type="project" value="UniProtKB-UniPathway"/>
</dbReference>
<dbReference type="EC" id="3.1.3.27" evidence="1"/>
<evidence type="ECO:0000313" key="4">
    <source>
        <dbReference type="EMBL" id="RZO77173.1"/>
    </source>
</evidence>
<dbReference type="InterPro" id="IPR036681">
    <property type="entry name" value="PgpA-like_sf"/>
</dbReference>
<dbReference type="PANTHER" id="PTHR36305">
    <property type="entry name" value="PHOSPHATIDYLGLYCEROPHOSPHATASE A"/>
    <property type="match status" value="1"/>
</dbReference>
<dbReference type="UniPathway" id="UPA00084">
    <property type="reaction ID" value="UER00504"/>
</dbReference>
<protein>
    <recommendedName>
        <fullName evidence="1">Phosphatidylglycerophosphatase A</fullName>
        <ecNumber evidence="1">3.1.3.27</ecNumber>
    </recommendedName>
    <alternativeName>
        <fullName evidence="1">Phosphatidylglycerolphosphate phosphatase A</fullName>
    </alternativeName>
</protein>
<dbReference type="InterPro" id="IPR007686">
    <property type="entry name" value="YutG/PgpA"/>
</dbReference>
<keyword evidence="2" id="KW-1133">Transmembrane helix</keyword>
<comment type="function">
    <text evidence="1">Lipid phosphatase which dephosphorylates phosphatidylglycerophosphate (PGP) to phosphatidylglycerol (PG).</text>
</comment>
<dbReference type="GO" id="GO:0009395">
    <property type="term" value="P:phospholipid catabolic process"/>
    <property type="evidence" value="ECO:0007669"/>
    <property type="project" value="UniProtKB-KW"/>
</dbReference>